<dbReference type="InterPro" id="IPR049680">
    <property type="entry name" value="FLVCR1-2_SLC49-like"/>
</dbReference>
<dbReference type="Proteomes" id="UP000187209">
    <property type="component" value="Unassembled WGS sequence"/>
</dbReference>
<evidence type="ECO:0000313" key="7">
    <source>
        <dbReference type="Proteomes" id="UP000187209"/>
    </source>
</evidence>
<dbReference type="Gene3D" id="1.20.1250.20">
    <property type="entry name" value="MFS general substrate transporter like domains"/>
    <property type="match status" value="1"/>
</dbReference>
<dbReference type="OrthoDB" id="422206at2759"/>
<protein>
    <recommendedName>
        <fullName evidence="8">Major facilitator superfamily (MFS) profile domain-containing protein</fullName>
    </recommendedName>
</protein>
<feature type="transmembrane region" description="Helical" evidence="5">
    <location>
        <begin position="201"/>
        <end position="227"/>
    </location>
</feature>
<sequence>MRNWCILISYCGAAFINGVAWVTLIPISDKAMDYYNINDAELTMYSYSYALASVPLAPISAWIISKSFFATLHIVWTLNLMGCWLRYIAHSNFLISFSGQLSIALGNMLMLSSCSTLASLWFPPSQILFATSIASTANFIGMSLGFAYMPYCDSISTMMLIQAIISSILFAFNLLVLKKDHKHKIFIPFKESFILSLKDKILVGLTLSAGSGLAVNYALISILGLLLESENYSSVQTGWTGFTFLASGLLGALIATYMAEVKKATKGPLMIILVSALISSIVFAGILSFRYYSLPAVAFYGASITGFLPLSIRYCVEFAPTIDESVITNMIFFSAQVFSCIYTFPIQYWKAETKITGFWIASVLILLSFGILFMLVAKFSRPSINNLDKENLDINCSQSPDFQNKSNS</sequence>
<reference evidence="6 7" key="1">
    <citation type="submission" date="2016-11" db="EMBL/GenBank/DDBJ databases">
        <title>The macronuclear genome of Stentor coeruleus: a giant cell with tiny introns.</title>
        <authorList>
            <person name="Slabodnick M."/>
            <person name="Ruby J.G."/>
            <person name="Reiff S.B."/>
            <person name="Swart E.C."/>
            <person name="Gosai S."/>
            <person name="Prabakaran S."/>
            <person name="Witkowska E."/>
            <person name="Larue G.E."/>
            <person name="Fisher S."/>
            <person name="Freeman R.M."/>
            <person name="Gunawardena J."/>
            <person name="Chu W."/>
            <person name="Stover N.A."/>
            <person name="Gregory B.D."/>
            <person name="Nowacki M."/>
            <person name="Derisi J."/>
            <person name="Roy S.W."/>
            <person name="Marshall W.F."/>
            <person name="Sood P."/>
        </authorList>
    </citation>
    <scope>NUCLEOTIDE SEQUENCE [LARGE SCALE GENOMIC DNA]</scope>
    <source>
        <strain evidence="6">WM001</strain>
    </source>
</reference>
<keyword evidence="4 5" id="KW-0472">Membrane</keyword>
<keyword evidence="7" id="KW-1185">Reference proteome</keyword>
<feature type="transmembrane region" description="Helical" evidence="5">
    <location>
        <begin position="127"/>
        <end position="149"/>
    </location>
</feature>
<evidence type="ECO:0000256" key="4">
    <source>
        <dbReference type="ARBA" id="ARBA00023136"/>
    </source>
</evidence>
<feature type="transmembrane region" description="Helical" evidence="5">
    <location>
        <begin position="271"/>
        <end position="291"/>
    </location>
</feature>
<dbReference type="InterPro" id="IPR036259">
    <property type="entry name" value="MFS_trans_sf"/>
</dbReference>
<evidence type="ECO:0000256" key="5">
    <source>
        <dbReference type="SAM" id="Phobius"/>
    </source>
</evidence>
<dbReference type="SUPFAM" id="SSF103473">
    <property type="entry name" value="MFS general substrate transporter"/>
    <property type="match status" value="1"/>
</dbReference>
<feature type="transmembrane region" description="Helical" evidence="5">
    <location>
        <begin position="328"/>
        <end position="349"/>
    </location>
</feature>
<keyword evidence="3 5" id="KW-1133">Transmembrane helix</keyword>
<evidence type="ECO:0000256" key="1">
    <source>
        <dbReference type="ARBA" id="ARBA00004141"/>
    </source>
</evidence>
<organism evidence="6 7">
    <name type="scientific">Stentor coeruleus</name>
    <dbReference type="NCBI Taxonomy" id="5963"/>
    <lineage>
        <taxon>Eukaryota</taxon>
        <taxon>Sar</taxon>
        <taxon>Alveolata</taxon>
        <taxon>Ciliophora</taxon>
        <taxon>Postciliodesmatophora</taxon>
        <taxon>Heterotrichea</taxon>
        <taxon>Heterotrichida</taxon>
        <taxon>Stentoridae</taxon>
        <taxon>Stentor</taxon>
    </lineage>
</organism>
<feature type="transmembrane region" description="Helical" evidence="5">
    <location>
        <begin position="239"/>
        <end position="259"/>
    </location>
</feature>
<dbReference type="PANTHER" id="PTHR10924">
    <property type="entry name" value="MAJOR FACILITATOR SUPERFAMILY PROTEIN-RELATED"/>
    <property type="match status" value="1"/>
</dbReference>
<accession>A0A1R2APM2</accession>
<feature type="transmembrane region" description="Helical" evidence="5">
    <location>
        <begin position="47"/>
        <end position="64"/>
    </location>
</feature>
<dbReference type="GO" id="GO:0016020">
    <property type="term" value="C:membrane"/>
    <property type="evidence" value="ECO:0007669"/>
    <property type="project" value="UniProtKB-SubCell"/>
</dbReference>
<evidence type="ECO:0000313" key="6">
    <source>
        <dbReference type="EMBL" id="OMJ66457.1"/>
    </source>
</evidence>
<dbReference type="GO" id="GO:0022857">
    <property type="term" value="F:transmembrane transporter activity"/>
    <property type="evidence" value="ECO:0007669"/>
    <property type="project" value="InterPro"/>
</dbReference>
<keyword evidence="2 5" id="KW-0812">Transmembrane</keyword>
<feature type="transmembrane region" description="Helical" evidence="5">
    <location>
        <begin position="101"/>
        <end position="122"/>
    </location>
</feature>
<gene>
    <name evidence="6" type="ORF">SteCoe_36683</name>
</gene>
<feature type="transmembrane region" description="Helical" evidence="5">
    <location>
        <begin position="297"/>
        <end position="316"/>
    </location>
</feature>
<comment type="subcellular location">
    <subcellularLocation>
        <location evidence="1">Membrane</location>
        <topology evidence="1">Multi-pass membrane protein</topology>
    </subcellularLocation>
</comment>
<evidence type="ECO:0008006" key="8">
    <source>
        <dbReference type="Google" id="ProtNLM"/>
    </source>
</evidence>
<feature type="transmembrane region" description="Helical" evidence="5">
    <location>
        <begin position="7"/>
        <end position="27"/>
    </location>
</feature>
<evidence type="ECO:0000256" key="2">
    <source>
        <dbReference type="ARBA" id="ARBA00022692"/>
    </source>
</evidence>
<feature type="transmembrane region" description="Helical" evidence="5">
    <location>
        <begin position="355"/>
        <end position="377"/>
    </location>
</feature>
<name>A0A1R2APM2_9CILI</name>
<proteinExistence type="predicted"/>
<dbReference type="InterPro" id="IPR011701">
    <property type="entry name" value="MFS"/>
</dbReference>
<dbReference type="Pfam" id="PF07690">
    <property type="entry name" value="MFS_1"/>
    <property type="match status" value="1"/>
</dbReference>
<feature type="transmembrane region" description="Helical" evidence="5">
    <location>
        <begin position="71"/>
        <end position="89"/>
    </location>
</feature>
<dbReference type="PANTHER" id="PTHR10924:SF6">
    <property type="entry name" value="SOLUTE CARRIER FAMILY 49 MEMBER A3"/>
    <property type="match status" value="1"/>
</dbReference>
<dbReference type="AlphaFoldDB" id="A0A1R2APM2"/>
<comment type="caution">
    <text evidence="6">The sequence shown here is derived from an EMBL/GenBank/DDBJ whole genome shotgun (WGS) entry which is preliminary data.</text>
</comment>
<evidence type="ECO:0000256" key="3">
    <source>
        <dbReference type="ARBA" id="ARBA00022989"/>
    </source>
</evidence>
<dbReference type="EMBL" id="MPUH01001713">
    <property type="protein sequence ID" value="OMJ66457.1"/>
    <property type="molecule type" value="Genomic_DNA"/>
</dbReference>
<feature type="transmembrane region" description="Helical" evidence="5">
    <location>
        <begin position="155"/>
        <end position="177"/>
    </location>
</feature>